<protein>
    <submittedName>
        <fullName evidence="1">Uncharacterized protein</fullName>
    </submittedName>
</protein>
<keyword evidence="2" id="KW-1185">Reference proteome</keyword>
<gene>
    <name evidence="1" type="ORF">O6H91_23G058500</name>
</gene>
<dbReference type="EMBL" id="CM055114">
    <property type="protein sequence ID" value="KAJ7514768.1"/>
    <property type="molecule type" value="Genomic_DNA"/>
</dbReference>
<accession>A0ACC2AB25</accession>
<comment type="caution">
    <text evidence="1">The sequence shown here is derived from an EMBL/GenBank/DDBJ whole genome shotgun (WGS) entry which is preliminary data.</text>
</comment>
<evidence type="ECO:0000313" key="2">
    <source>
        <dbReference type="Proteomes" id="UP001162992"/>
    </source>
</evidence>
<name>A0ACC2AB25_DIPCM</name>
<reference evidence="2" key="1">
    <citation type="journal article" date="2024" name="Proc. Natl. Acad. Sci. U.S.A.">
        <title>Extraordinary preservation of gene collinearity over three hundred million years revealed in homosporous lycophytes.</title>
        <authorList>
            <person name="Li C."/>
            <person name="Wickell D."/>
            <person name="Kuo L.Y."/>
            <person name="Chen X."/>
            <person name="Nie B."/>
            <person name="Liao X."/>
            <person name="Peng D."/>
            <person name="Ji J."/>
            <person name="Jenkins J."/>
            <person name="Williams M."/>
            <person name="Shu S."/>
            <person name="Plott C."/>
            <person name="Barry K."/>
            <person name="Rajasekar S."/>
            <person name="Grimwood J."/>
            <person name="Han X."/>
            <person name="Sun S."/>
            <person name="Hou Z."/>
            <person name="He W."/>
            <person name="Dai G."/>
            <person name="Sun C."/>
            <person name="Schmutz J."/>
            <person name="Leebens-Mack J.H."/>
            <person name="Li F.W."/>
            <person name="Wang L."/>
        </authorList>
    </citation>
    <scope>NUCLEOTIDE SEQUENCE [LARGE SCALE GENOMIC DNA]</scope>
    <source>
        <strain evidence="2">cv. PW_Plant_1</strain>
    </source>
</reference>
<dbReference type="Proteomes" id="UP001162992">
    <property type="component" value="Chromosome 23"/>
</dbReference>
<proteinExistence type="predicted"/>
<organism evidence="1 2">
    <name type="scientific">Diphasiastrum complanatum</name>
    <name type="common">Issler's clubmoss</name>
    <name type="synonym">Lycopodium complanatum</name>
    <dbReference type="NCBI Taxonomy" id="34168"/>
    <lineage>
        <taxon>Eukaryota</taxon>
        <taxon>Viridiplantae</taxon>
        <taxon>Streptophyta</taxon>
        <taxon>Embryophyta</taxon>
        <taxon>Tracheophyta</taxon>
        <taxon>Lycopodiopsida</taxon>
        <taxon>Lycopodiales</taxon>
        <taxon>Lycopodiaceae</taxon>
        <taxon>Lycopodioideae</taxon>
        <taxon>Diphasiastrum</taxon>
    </lineage>
</organism>
<evidence type="ECO:0000313" key="1">
    <source>
        <dbReference type="EMBL" id="KAJ7514768.1"/>
    </source>
</evidence>
<sequence length="808" mass="89740">MDPRKSIGKKLPKRITSSSSSSSSPNYRHDGFSPLPLGMDASPAPRQWNGLHTVWPHDPRTGWSYCATIPSWIVLPKAKNADGAFISPIVFYKVEVGIQSPEGLSTSRGILRRFSDFLKLFAALKRILPKKLLPAAPPKSSLSRINSSHSLLQERRYALEDWMGRLLEDLQVSRSAPIASFLELEAAARSGRQNLQILNYGTIAAYCRDLLTTRSRFQQVDLLPARNCRAMNAFSEAQQASNSAVSNLQIPSSSFQKRTSPISGSWTGGGSSVASEPLSSACSDGITTPRTESDKGLEIEMELLVIEQEAESDAKVGPYEDANFGLHNKLESAQGELPRGVHEEEDLVFSDKEAHLLGVESSVVAGEIQVNTFNLSPSSSVTGTEVLPTGNTELLRPPHQRKPSVESLTSESSYRESEPATALVVRNKMGQLLESLPHFDPDFLKEVEITVCMDQRERVKRVISALQRRFAITKADMEDLITRSNQETATTKFLTTKVRDLEAELNTIQHKNRLALQQAISFEHEHVISLQWEVEETRASLMNIEEAVHIEKEGRAIAEEQLHAAQSTCEILEQQILHLTEKNKRLEKDRDSLEAQARADMKVLAKELKNLRRSQPEIQEEIKQAIQAKVESELLLKEEKKKQERLKEAHASFLHEIATLHQRLKECSIDVLAGEDIRTSSKVSGAHDTIELMTTSDNRIAVLLAEARLLAQEAATATDQPADNKDVEFALPFIGGVLQGKDNSESLSFDEMASAAATRKILTNILVDNALLRKAINSLSRGLLFSYEKSPIASLEEPARKSILNRFL</sequence>